<proteinExistence type="predicted"/>
<dbReference type="InterPro" id="IPR003587">
    <property type="entry name" value="Hint_dom_N"/>
</dbReference>
<evidence type="ECO:0000256" key="3">
    <source>
        <dbReference type="ARBA" id="ARBA00023014"/>
    </source>
</evidence>
<dbReference type="GO" id="GO:0003824">
    <property type="term" value="F:catalytic activity"/>
    <property type="evidence" value="ECO:0007669"/>
    <property type="project" value="InterPro"/>
</dbReference>
<dbReference type="InterPro" id="IPR003586">
    <property type="entry name" value="Hint_dom_C"/>
</dbReference>
<dbReference type="InterPro" id="IPR007197">
    <property type="entry name" value="rSAM"/>
</dbReference>
<dbReference type="PROSITE" id="PS50817">
    <property type="entry name" value="INTEIN_N_TER"/>
    <property type="match status" value="1"/>
</dbReference>
<keyword evidence="2" id="KW-0408">Iron</keyword>
<dbReference type="InterPro" id="IPR006141">
    <property type="entry name" value="Intein_N"/>
</dbReference>
<dbReference type="Gene3D" id="2.170.16.10">
    <property type="entry name" value="Hedgehog/Intein (Hint) domain"/>
    <property type="match status" value="1"/>
</dbReference>
<dbReference type="AlphaFoldDB" id="A0A6N9YM10"/>
<gene>
    <name evidence="6" type="ORF">G1H11_11905</name>
</gene>
<keyword evidence="3" id="KW-0411">Iron-sulfur</keyword>
<dbReference type="NCBIfam" id="TIGR01445">
    <property type="entry name" value="intein_Nterm"/>
    <property type="match status" value="1"/>
</dbReference>
<evidence type="ECO:0000313" key="6">
    <source>
        <dbReference type="EMBL" id="NED96014.1"/>
    </source>
</evidence>
<dbReference type="PROSITE" id="PS51918">
    <property type="entry name" value="RADICAL_SAM"/>
    <property type="match status" value="1"/>
</dbReference>
<dbReference type="SMART" id="SM00306">
    <property type="entry name" value="HintN"/>
    <property type="match status" value="1"/>
</dbReference>
<dbReference type="GO" id="GO:0051536">
    <property type="term" value="F:iron-sulfur cluster binding"/>
    <property type="evidence" value="ECO:0007669"/>
    <property type="project" value="UniProtKB-KW"/>
</dbReference>
<evidence type="ECO:0000259" key="5">
    <source>
        <dbReference type="PROSITE" id="PS51918"/>
    </source>
</evidence>
<keyword evidence="1" id="KW-0479">Metal-binding</keyword>
<dbReference type="Proteomes" id="UP000469185">
    <property type="component" value="Unassembled WGS sequence"/>
</dbReference>
<protein>
    <submittedName>
        <fullName evidence="6">Radical SAM protein</fullName>
    </submittedName>
</protein>
<dbReference type="SMART" id="SM00305">
    <property type="entry name" value="HintC"/>
    <property type="match status" value="1"/>
</dbReference>
<organism evidence="6 7">
    <name type="scientific">Phytoactinopolyspora alkaliphila</name>
    <dbReference type="NCBI Taxonomy" id="1783498"/>
    <lineage>
        <taxon>Bacteria</taxon>
        <taxon>Bacillati</taxon>
        <taxon>Actinomycetota</taxon>
        <taxon>Actinomycetes</taxon>
        <taxon>Jiangellales</taxon>
        <taxon>Jiangellaceae</taxon>
        <taxon>Phytoactinopolyspora</taxon>
    </lineage>
</organism>
<evidence type="ECO:0000256" key="2">
    <source>
        <dbReference type="ARBA" id="ARBA00023004"/>
    </source>
</evidence>
<dbReference type="InterPro" id="IPR058240">
    <property type="entry name" value="rSAM_sf"/>
</dbReference>
<dbReference type="GO" id="GO:0016539">
    <property type="term" value="P:intein-mediated protein splicing"/>
    <property type="evidence" value="ECO:0007669"/>
    <property type="project" value="InterPro"/>
</dbReference>
<dbReference type="InterPro" id="IPR036844">
    <property type="entry name" value="Hint_dom_sf"/>
</dbReference>
<evidence type="ECO:0000256" key="1">
    <source>
        <dbReference type="ARBA" id="ARBA00022723"/>
    </source>
</evidence>
<dbReference type="InterPro" id="IPR040086">
    <property type="entry name" value="MJ0683-like"/>
</dbReference>
<feature type="region of interest" description="Disordered" evidence="4">
    <location>
        <begin position="478"/>
        <end position="509"/>
    </location>
</feature>
<dbReference type="NCBIfam" id="NF038135">
    <property type="entry name" value="rSAM_Rv2578c"/>
    <property type="match status" value="1"/>
</dbReference>
<dbReference type="InterPro" id="IPR030934">
    <property type="entry name" value="Intein_C"/>
</dbReference>
<dbReference type="RefSeq" id="WP_163818758.1">
    <property type="nucleotide sequence ID" value="NZ_JAAGOB010000005.1"/>
</dbReference>
<reference evidence="6 7" key="1">
    <citation type="submission" date="2020-02" db="EMBL/GenBank/DDBJ databases">
        <authorList>
            <person name="Li X.-J."/>
            <person name="Feng X.-M."/>
        </authorList>
    </citation>
    <scope>NUCLEOTIDE SEQUENCE [LARGE SCALE GENOMIC DNA]</scope>
    <source>
        <strain evidence="6 7">CGMCC 4.7225</strain>
    </source>
</reference>
<dbReference type="PANTHER" id="PTHR43432">
    <property type="entry name" value="SLR0285 PROTEIN"/>
    <property type="match status" value="1"/>
</dbReference>
<dbReference type="Pfam" id="PF04055">
    <property type="entry name" value="Radical_SAM"/>
    <property type="match status" value="1"/>
</dbReference>
<evidence type="ECO:0000256" key="4">
    <source>
        <dbReference type="SAM" id="MobiDB-lite"/>
    </source>
</evidence>
<feature type="domain" description="Radical SAM core" evidence="5">
    <location>
        <begin position="223"/>
        <end position="465"/>
    </location>
</feature>
<dbReference type="PROSITE" id="PS50818">
    <property type="entry name" value="INTEIN_C_TER"/>
    <property type="match status" value="1"/>
</dbReference>
<dbReference type="CDD" id="cd00081">
    <property type="entry name" value="Hint"/>
    <property type="match status" value="1"/>
</dbReference>
<keyword evidence="7" id="KW-1185">Reference proteome</keyword>
<dbReference type="SUPFAM" id="SSF102114">
    <property type="entry name" value="Radical SAM enzymes"/>
    <property type="match status" value="1"/>
</dbReference>
<dbReference type="EMBL" id="JAAGOB010000005">
    <property type="protein sequence ID" value="NED96014.1"/>
    <property type="molecule type" value="Genomic_DNA"/>
</dbReference>
<dbReference type="Gene3D" id="3.80.30.30">
    <property type="match status" value="1"/>
</dbReference>
<dbReference type="SUPFAM" id="SSF51294">
    <property type="entry name" value="Hedgehog/intein (Hint) domain"/>
    <property type="match status" value="1"/>
</dbReference>
<dbReference type="PANTHER" id="PTHR43432:SF3">
    <property type="entry name" value="SLR0285 PROTEIN"/>
    <property type="match status" value="1"/>
</dbReference>
<accession>A0A6N9YM10</accession>
<sequence length="515" mass="56396">MRWENQALDVENNEALPGLQRMPGLVRSVTTPEFADVTFHEVTARSVLNKVPASSDVPFRWTVNPYRGCTHACAYCLRGDTRILMADGGTKPLEELRAGDRIYGTRQVGSSRRYVVTEVRAHWQTVKAAYRVELEDATVLVASGDHRFLSERGWAYVSTAPRGRRAAAHLTMRSQLVGLGRRAAVGGPVPDLDGTAVTGGSGLRVISVEALGREIPMHDITTGTGDFIANGVVSHNCFARGSHEWLELDPGRGFDSEIVVKVNAPEVLARELARPSWPREHVALGTNTDPYQRAEGRYRLMPRIIRSLADSGTPFSILTKGPLLRRDLPLLVRASASVDVGAAVSIAILDEHLHRSVEPGTPSPRARLDLVRAIRDAGFDCSVLMAPVLPGLTDTTEQLDATVAQLARAGASRVATIPLHLRPGTKPWFMAWLAREYPDLVPLYQRLYGRGAYLPRDYRDELKARVAPILERHGVAQRDGEARFGRAESSPAPGGIPRGSKPRPAAQWSGQLRLI</sequence>
<evidence type="ECO:0000313" key="7">
    <source>
        <dbReference type="Proteomes" id="UP000469185"/>
    </source>
</evidence>
<dbReference type="GO" id="GO:0046872">
    <property type="term" value="F:metal ion binding"/>
    <property type="evidence" value="ECO:0007669"/>
    <property type="project" value="UniProtKB-KW"/>
</dbReference>
<comment type="caution">
    <text evidence="6">The sequence shown here is derived from an EMBL/GenBank/DDBJ whole genome shotgun (WGS) entry which is preliminary data.</text>
</comment>
<name>A0A6N9YM10_9ACTN</name>